<reference evidence="5" key="1">
    <citation type="submission" date="2015-06" db="EMBL/GenBank/DDBJ databases">
        <authorList>
            <person name="Liu B."/>
            <person name="Wang J."/>
            <person name="Zhu Y."/>
            <person name="Liu G."/>
            <person name="Chen Q."/>
            <person name="Zheng C."/>
            <person name="Che J."/>
            <person name="Ge C."/>
            <person name="Shi H."/>
            <person name="Pan Z."/>
            <person name="Liu X."/>
        </authorList>
    </citation>
    <scope>NUCLEOTIDE SEQUENCE [LARGE SCALE GENOMIC DNA]</scope>
    <source>
        <strain evidence="5">DSM 16346</strain>
    </source>
</reference>
<proteinExistence type="predicted"/>
<dbReference type="GO" id="GO:0019867">
    <property type="term" value="C:outer membrane"/>
    <property type="evidence" value="ECO:0007669"/>
    <property type="project" value="InterPro"/>
</dbReference>
<sequence length="265" mass="28506">MIRNARKITMILLASVIFIATPTFASAAFGDRTLQKGAQGSDVSELQDYLMTKGDFPYHTATGYYGEITEEAVKDFQRSRNLKDDGIAGPETIQKIEVLRRGNIGKQVIHIQSQLSQLNYNVSMDGIYGSGTVQAVEQFQRDNNLEVDGIAGPGTRETLDRKASKGSAAGKEITVESTAYTANCEGCSGVTKMGLDLKTYSDAKVVAVDPDVIPLGSIVDVEGYGVAIAADIGGAIDGDRIDVFVPNKDDAMNWGRKDVTIKVIE</sequence>
<evidence type="ECO:0008006" key="7">
    <source>
        <dbReference type="Google" id="ProtNLM"/>
    </source>
</evidence>
<evidence type="ECO:0000259" key="3">
    <source>
        <dbReference type="Pfam" id="PF01471"/>
    </source>
</evidence>
<dbReference type="PANTHER" id="PTHR39160:SF6">
    <property type="entry name" value="CELL WALL-BINDING PROTEIN YOCH"/>
    <property type="match status" value="1"/>
</dbReference>
<protein>
    <recommendedName>
        <fullName evidence="7">Peptidoglycan-binding protein</fullName>
    </recommendedName>
</protein>
<dbReference type="InterPro" id="IPR036908">
    <property type="entry name" value="RlpA-like_sf"/>
</dbReference>
<evidence type="ECO:0000313" key="5">
    <source>
        <dbReference type="EMBL" id="KMM39046.1"/>
    </source>
</evidence>
<dbReference type="STRING" id="157733.AB986_07375"/>
<dbReference type="Pfam" id="PF01471">
    <property type="entry name" value="PG_binding_1"/>
    <property type="match status" value="2"/>
</dbReference>
<dbReference type="EMBL" id="LELK01000001">
    <property type="protein sequence ID" value="KMM39046.1"/>
    <property type="molecule type" value="Genomic_DNA"/>
</dbReference>
<feature type="domain" description="Peptidoglycan binding-like" evidence="3">
    <location>
        <begin position="105"/>
        <end position="159"/>
    </location>
</feature>
<feature type="domain" description="Peptidoglycan binding-like" evidence="3">
    <location>
        <begin position="39"/>
        <end position="96"/>
    </location>
</feature>
<dbReference type="Proteomes" id="UP000035996">
    <property type="component" value="Unassembled WGS sequence"/>
</dbReference>
<dbReference type="Pfam" id="PF06725">
    <property type="entry name" value="3D"/>
    <property type="match status" value="1"/>
</dbReference>
<dbReference type="InterPro" id="IPR036365">
    <property type="entry name" value="PGBD-like_sf"/>
</dbReference>
<dbReference type="SUPFAM" id="SSF47090">
    <property type="entry name" value="PGBD-like"/>
    <property type="match status" value="2"/>
</dbReference>
<feature type="domain" description="3D" evidence="4">
    <location>
        <begin position="204"/>
        <end position="264"/>
    </location>
</feature>
<comment type="caution">
    <text evidence="5">The sequence shown here is derived from an EMBL/GenBank/DDBJ whole genome shotgun (WGS) entry which is preliminary data.</text>
</comment>
<accession>A0A0J6CRW6</accession>
<feature type="signal peptide" evidence="2">
    <location>
        <begin position="1"/>
        <end position="27"/>
    </location>
</feature>
<dbReference type="PANTHER" id="PTHR39160">
    <property type="entry name" value="CELL WALL-BINDING PROTEIN YOCH"/>
    <property type="match status" value="1"/>
</dbReference>
<evidence type="ECO:0000256" key="1">
    <source>
        <dbReference type="ARBA" id="ARBA00022729"/>
    </source>
</evidence>
<feature type="chain" id="PRO_5005269142" description="Peptidoglycan-binding protein" evidence="2">
    <location>
        <begin position="28"/>
        <end position="265"/>
    </location>
</feature>
<dbReference type="InterPro" id="IPR002477">
    <property type="entry name" value="Peptidoglycan-bd-like"/>
</dbReference>
<dbReference type="InterPro" id="IPR036366">
    <property type="entry name" value="PGBDSf"/>
</dbReference>
<evidence type="ECO:0000259" key="4">
    <source>
        <dbReference type="Pfam" id="PF06725"/>
    </source>
</evidence>
<dbReference type="PATRIC" id="fig|157733.3.peg.3741"/>
<name>A0A0J6CRW6_9BACL</name>
<dbReference type="SUPFAM" id="SSF50685">
    <property type="entry name" value="Barwin-like endoglucanases"/>
    <property type="match status" value="1"/>
</dbReference>
<dbReference type="RefSeq" id="WP_048310216.1">
    <property type="nucleotide sequence ID" value="NZ_CP119526.1"/>
</dbReference>
<evidence type="ECO:0000256" key="2">
    <source>
        <dbReference type="SAM" id="SignalP"/>
    </source>
</evidence>
<organism evidence="5 6">
    <name type="scientific">Guptibacillus hwajinpoensis</name>
    <dbReference type="NCBI Taxonomy" id="208199"/>
    <lineage>
        <taxon>Bacteria</taxon>
        <taxon>Bacillati</taxon>
        <taxon>Bacillota</taxon>
        <taxon>Bacilli</taxon>
        <taxon>Bacillales</taxon>
        <taxon>Guptibacillaceae</taxon>
        <taxon>Guptibacillus</taxon>
    </lineage>
</organism>
<keyword evidence="1 2" id="KW-0732">Signal</keyword>
<dbReference type="GO" id="GO:0009254">
    <property type="term" value="P:peptidoglycan turnover"/>
    <property type="evidence" value="ECO:0007669"/>
    <property type="project" value="InterPro"/>
</dbReference>
<dbReference type="Gene3D" id="2.40.40.10">
    <property type="entry name" value="RlpA-like domain"/>
    <property type="match status" value="1"/>
</dbReference>
<dbReference type="GO" id="GO:0004553">
    <property type="term" value="F:hydrolase activity, hydrolyzing O-glycosyl compounds"/>
    <property type="evidence" value="ECO:0007669"/>
    <property type="project" value="InterPro"/>
</dbReference>
<dbReference type="CDD" id="cd22786">
    <property type="entry name" value="DPBB_YuiC-like"/>
    <property type="match status" value="1"/>
</dbReference>
<evidence type="ECO:0000313" key="6">
    <source>
        <dbReference type="Proteomes" id="UP000035996"/>
    </source>
</evidence>
<dbReference type="InterPro" id="IPR010611">
    <property type="entry name" value="3D_dom"/>
</dbReference>
<dbReference type="OrthoDB" id="9798935at2"/>
<gene>
    <name evidence="5" type="ORF">AB986_07375</name>
</gene>
<dbReference type="InterPro" id="IPR051933">
    <property type="entry name" value="Resuscitation_pf_RpfB"/>
</dbReference>
<dbReference type="Gene3D" id="1.10.101.10">
    <property type="entry name" value="PGBD-like superfamily/PGBD"/>
    <property type="match status" value="2"/>
</dbReference>
<dbReference type="AlphaFoldDB" id="A0A0J6CRW6"/>
<keyword evidence="6" id="KW-1185">Reference proteome</keyword>